<sequence>MVDNNSTSRSDEEAKTPGPDFVLGSGGCKQPRMYTSSHLPNRAGMTLGMTDDMLALAENYVQPRLEYNEIGLDFLSDFMEELDN</sequence>
<dbReference type="Proteomes" id="UP000292702">
    <property type="component" value="Unassembled WGS sequence"/>
</dbReference>
<protein>
    <submittedName>
        <fullName evidence="2">Uncharacterized protein</fullName>
    </submittedName>
</protein>
<evidence type="ECO:0000313" key="3">
    <source>
        <dbReference type="Proteomes" id="UP000292702"/>
    </source>
</evidence>
<comment type="caution">
    <text evidence="2">The sequence shown here is derived from an EMBL/GenBank/DDBJ whole genome shotgun (WGS) entry which is preliminary data.</text>
</comment>
<proteinExistence type="predicted"/>
<evidence type="ECO:0000313" key="2">
    <source>
        <dbReference type="EMBL" id="TCD71157.1"/>
    </source>
</evidence>
<accession>A0A4V2MXR1</accession>
<dbReference type="EMBL" id="RWJN01000009">
    <property type="protein sequence ID" value="TCD71157.1"/>
    <property type="molecule type" value="Genomic_DNA"/>
</dbReference>
<dbReference type="AlphaFoldDB" id="A0A4V2MXR1"/>
<keyword evidence="3" id="KW-1185">Reference proteome</keyword>
<reference evidence="2 3" key="1">
    <citation type="submission" date="2018-11" db="EMBL/GenBank/DDBJ databases">
        <title>Genome assembly of Steccherinum ochraceum LE-BIN_3174, the white-rot fungus of the Steccherinaceae family (The Residual Polyporoid clade, Polyporales, Basidiomycota).</title>
        <authorList>
            <person name="Fedorova T.V."/>
            <person name="Glazunova O.A."/>
            <person name="Landesman E.O."/>
            <person name="Moiseenko K.V."/>
            <person name="Psurtseva N.V."/>
            <person name="Savinova O.S."/>
            <person name="Shakhova N.V."/>
            <person name="Tyazhelova T.V."/>
            <person name="Vasina D.V."/>
        </authorList>
    </citation>
    <scope>NUCLEOTIDE SEQUENCE [LARGE SCALE GENOMIC DNA]</scope>
    <source>
        <strain evidence="2 3">LE-BIN_3174</strain>
    </source>
</reference>
<organism evidence="2 3">
    <name type="scientific">Steccherinum ochraceum</name>
    <dbReference type="NCBI Taxonomy" id="92696"/>
    <lineage>
        <taxon>Eukaryota</taxon>
        <taxon>Fungi</taxon>
        <taxon>Dikarya</taxon>
        <taxon>Basidiomycota</taxon>
        <taxon>Agaricomycotina</taxon>
        <taxon>Agaricomycetes</taxon>
        <taxon>Polyporales</taxon>
        <taxon>Steccherinaceae</taxon>
        <taxon>Steccherinum</taxon>
    </lineage>
</organism>
<name>A0A4V2MXR1_9APHY</name>
<evidence type="ECO:0000256" key="1">
    <source>
        <dbReference type="SAM" id="MobiDB-lite"/>
    </source>
</evidence>
<feature type="region of interest" description="Disordered" evidence="1">
    <location>
        <begin position="1"/>
        <end position="27"/>
    </location>
</feature>
<gene>
    <name evidence="2" type="ORF">EIP91_012105</name>
</gene>